<feature type="transmembrane region" description="Helical" evidence="6">
    <location>
        <begin position="123"/>
        <end position="147"/>
    </location>
</feature>
<feature type="transmembrane region" description="Helical" evidence="6">
    <location>
        <begin position="153"/>
        <end position="174"/>
    </location>
</feature>
<feature type="transmembrane region" description="Helical" evidence="6">
    <location>
        <begin position="487"/>
        <end position="509"/>
    </location>
</feature>
<dbReference type="KEGG" id="talb:FTW19_17560"/>
<feature type="transmembrane region" description="Helical" evidence="6">
    <location>
        <begin position="49"/>
        <end position="70"/>
    </location>
</feature>
<comment type="subcellular location">
    <subcellularLocation>
        <location evidence="1">Cell membrane</location>
        <topology evidence="1">Multi-pass membrane protein</topology>
    </subcellularLocation>
</comment>
<gene>
    <name evidence="7" type="ORF">FTW19_17560</name>
</gene>
<proteinExistence type="predicted"/>
<feature type="transmembrane region" description="Helical" evidence="6">
    <location>
        <begin position="252"/>
        <end position="274"/>
    </location>
</feature>
<name>A0A5B9EEU1_9BACT</name>
<dbReference type="AlphaFoldDB" id="A0A5B9EEU1"/>
<evidence type="ECO:0000256" key="6">
    <source>
        <dbReference type="SAM" id="Phobius"/>
    </source>
</evidence>
<dbReference type="Proteomes" id="UP000321820">
    <property type="component" value="Chromosome"/>
</dbReference>
<feature type="transmembrane region" description="Helical" evidence="6">
    <location>
        <begin position="429"/>
        <end position="451"/>
    </location>
</feature>
<feature type="transmembrane region" description="Helical" evidence="6">
    <location>
        <begin position="463"/>
        <end position="481"/>
    </location>
</feature>
<feature type="transmembrane region" description="Helical" evidence="6">
    <location>
        <begin position="371"/>
        <end position="392"/>
    </location>
</feature>
<reference evidence="7 8" key="1">
    <citation type="submission" date="2019-08" db="EMBL/GenBank/DDBJ databases">
        <title>Complete genome sequence of Terriglobus albidus strain ORNL.</title>
        <authorList>
            <person name="Podar M."/>
        </authorList>
    </citation>
    <scope>NUCLEOTIDE SEQUENCE [LARGE SCALE GENOMIC DNA]</scope>
    <source>
        <strain evidence="7 8">ORNL</strain>
    </source>
</reference>
<feature type="transmembrane region" description="Helical" evidence="6">
    <location>
        <begin position="82"/>
        <end position="102"/>
    </location>
</feature>
<dbReference type="InterPro" id="IPR002797">
    <property type="entry name" value="Polysacc_synth"/>
</dbReference>
<dbReference type="PANTHER" id="PTHR30250:SF11">
    <property type="entry name" value="O-ANTIGEN TRANSPORTER-RELATED"/>
    <property type="match status" value="1"/>
</dbReference>
<organism evidence="7 8">
    <name type="scientific">Terriglobus albidus</name>
    <dbReference type="NCBI Taxonomy" id="1592106"/>
    <lineage>
        <taxon>Bacteria</taxon>
        <taxon>Pseudomonadati</taxon>
        <taxon>Acidobacteriota</taxon>
        <taxon>Terriglobia</taxon>
        <taxon>Terriglobales</taxon>
        <taxon>Acidobacteriaceae</taxon>
        <taxon>Terriglobus</taxon>
    </lineage>
</organism>
<dbReference type="EMBL" id="CP042806">
    <property type="protein sequence ID" value="QEE29635.1"/>
    <property type="molecule type" value="Genomic_DNA"/>
</dbReference>
<keyword evidence="4 6" id="KW-1133">Transmembrane helix</keyword>
<evidence type="ECO:0000256" key="2">
    <source>
        <dbReference type="ARBA" id="ARBA00022475"/>
    </source>
</evidence>
<dbReference type="Pfam" id="PF01943">
    <property type="entry name" value="Polysacc_synt"/>
    <property type="match status" value="1"/>
</dbReference>
<feature type="transmembrane region" description="Helical" evidence="6">
    <location>
        <begin position="186"/>
        <end position="207"/>
    </location>
</feature>
<dbReference type="GO" id="GO:0005886">
    <property type="term" value="C:plasma membrane"/>
    <property type="evidence" value="ECO:0007669"/>
    <property type="project" value="UniProtKB-SubCell"/>
</dbReference>
<keyword evidence="5 6" id="KW-0472">Membrane</keyword>
<evidence type="ECO:0000313" key="7">
    <source>
        <dbReference type="EMBL" id="QEE29635.1"/>
    </source>
</evidence>
<dbReference type="PANTHER" id="PTHR30250">
    <property type="entry name" value="PST FAMILY PREDICTED COLANIC ACID TRANSPORTER"/>
    <property type="match status" value="1"/>
</dbReference>
<feature type="transmembrane region" description="Helical" evidence="6">
    <location>
        <begin position="404"/>
        <end position="423"/>
    </location>
</feature>
<evidence type="ECO:0000256" key="5">
    <source>
        <dbReference type="ARBA" id="ARBA00023136"/>
    </source>
</evidence>
<keyword evidence="2" id="KW-1003">Cell membrane</keyword>
<keyword evidence="8" id="KW-1185">Reference proteome</keyword>
<keyword evidence="3 6" id="KW-0812">Transmembrane</keyword>
<feature type="transmembrane region" description="Helical" evidence="6">
    <location>
        <begin position="342"/>
        <end position="365"/>
    </location>
</feature>
<evidence type="ECO:0000256" key="1">
    <source>
        <dbReference type="ARBA" id="ARBA00004651"/>
    </source>
</evidence>
<dbReference type="OrthoDB" id="103403at2"/>
<dbReference type="InterPro" id="IPR050833">
    <property type="entry name" value="Poly_Biosynth_Transport"/>
</dbReference>
<sequence length="558" mass="61377">MPAHTYKKQFLWPRTRRLCRLQHKNCSDSDSIWLKWWCRLNSKRILNNTVWYGLENLISIGSSFITSVAIARELGPSQMGYIIYVIWIANIASSFGSIGIPVTTRKYMAEYLGADDRATARFIYLRTFMVQAMLATIATAVSLLWVLHHAPPAFRSASVILLLSIWPAMLNFVSAQANVAAEQLSANLPASLASMLVFLIVILLAVFRHWGVVGVASAMFCMRFVDFAVRVLPTARTILKWNPENKSIPEHLYKRMATFALQSLASMVLTLIVWDRSELFLLKHLSADIRQIAFYSVAFNLAERLLIFPNVFAGAAGASMFVQHGRDRTRVPVMVAASIRYLTLSSIPLYAIAIPLAGPAVLFLYGRQYAGAVAVAMAAPLLCLPKAFLAPIQNLFEASEEQRYFIWATVFASFIDVGIAWALIPHYGALGACIGSGAAQTVAIGILWMIGIKKYQIPVPWRFVQKIVAASVAASLAAYLITSHLSAAAGLFTGGITAIVACLVLIRVLGVLEREDWERFAVVLGSCPPIMVAPVRGALSLMGLPMQDKAVPQQEPLI</sequence>
<protein>
    <submittedName>
        <fullName evidence="7">Lipopolysaccharide biosynthesis protein</fullName>
    </submittedName>
</protein>
<evidence type="ECO:0000256" key="3">
    <source>
        <dbReference type="ARBA" id="ARBA00022692"/>
    </source>
</evidence>
<feature type="transmembrane region" description="Helical" evidence="6">
    <location>
        <begin position="305"/>
        <end position="322"/>
    </location>
</feature>
<accession>A0A5B9EEU1</accession>
<evidence type="ECO:0000256" key="4">
    <source>
        <dbReference type="ARBA" id="ARBA00022989"/>
    </source>
</evidence>
<evidence type="ECO:0000313" key="8">
    <source>
        <dbReference type="Proteomes" id="UP000321820"/>
    </source>
</evidence>
<feature type="transmembrane region" description="Helical" evidence="6">
    <location>
        <begin position="213"/>
        <end position="232"/>
    </location>
</feature>